<dbReference type="Proteomes" id="UP000024635">
    <property type="component" value="Unassembled WGS sequence"/>
</dbReference>
<protein>
    <submittedName>
        <fullName evidence="1">Uncharacterized protein</fullName>
    </submittedName>
</protein>
<evidence type="ECO:0000313" key="2">
    <source>
        <dbReference type="Proteomes" id="UP000024635"/>
    </source>
</evidence>
<evidence type="ECO:0000313" key="1">
    <source>
        <dbReference type="EMBL" id="EYC13524.1"/>
    </source>
</evidence>
<keyword evidence="2" id="KW-1185">Reference proteome</keyword>
<sequence length="92" mass="10468">MQFVQNNCDTLKKNTLGEFLSRPTIMVRGIPCSHSLDELALRSSPWNQKRFLVTITIDISSSSCLQRAFLIDSCGTEYDRALDLMNSEEPRI</sequence>
<name>A0A016UDY0_9BILA</name>
<dbReference type="AlphaFoldDB" id="A0A016UDY0"/>
<dbReference type="EMBL" id="JARK01001379">
    <property type="protein sequence ID" value="EYC13524.1"/>
    <property type="molecule type" value="Genomic_DNA"/>
</dbReference>
<comment type="caution">
    <text evidence="1">The sequence shown here is derived from an EMBL/GenBank/DDBJ whole genome shotgun (WGS) entry which is preliminary data.</text>
</comment>
<organism evidence="1 2">
    <name type="scientific">Ancylostoma ceylanicum</name>
    <dbReference type="NCBI Taxonomy" id="53326"/>
    <lineage>
        <taxon>Eukaryota</taxon>
        <taxon>Metazoa</taxon>
        <taxon>Ecdysozoa</taxon>
        <taxon>Nematoda</taxon>
        <taxon>Chromadorea</taxon>
        <taxon>Rhabditida</taxon>
        <taxon>Rhabditina</taxon>
        <taxon>Rhabditomorpha</taxon>
        <taxon>Strongyloidea</taxon>
        <taxon>Ancylostomatidae</taxon>
        <taxon>Ancylostomatinae</taxon>
        <taxon>Ancylostoma</taxon>
    </lineage>
</organism>
<accession>A0A016UDY0</accession>
<reference evidence="2" key="1">
    <citation type="journal article" date="2015" name="Nat. Genet.">
        <title>The genome and transcriptome of the zoonotic hookworm Ancylostoma ceylanicum identify infection-specific gene families.</title>
        <authorList>
            <person name="Schwarz E.M."/>
            <person name="Hu Y."/>
            <person name="Antoshechkin I."/>
            <person name="Miller M.M."/>
            <person name="Sternberg P.W."/>
            <person name="Aroian R.V."/>
        </authorList>
    </citation>
    <scope>NUCLEOTIDE SEQUENCE</scope>
    <source>
        <strain evidence="2">HY135</strain>
    </source>
</reference>
<gene>
    <name evidence="1" type="primary">Acey_s0043.g764</name>
    <name evidence="1" type="ORF">Y032_0043g764</name>
</gene>
<proteinExistence type="predicted"/>